<proteinExistence type="predicted"/>
<feature type="domain" description="Reverse transcriptase" evidence="1">
    <location>
        <begin position="254"/>
        <end position="339"/>
    </location>
</feature>
<evidence type="ECO:0000313" key="4">
    <source>
        <dbReference type="Proteomes" id="UP001239994"/>
    </source>
</evidence>
<keyword evidence="4" id="KW-1185">Reference proteome</keyword>
<gene>
    <name evidence="3" type="ORF">P4O66_003631</name>
</gene>
<comment type="caution">
    <text evidence="3">The sequence shown here is derived from an EMBL/GenBank/DDBJ whole genome shotgun (WGS) entry which is preliminary data.</text>
</comment>
<organism evidence="3 4">
    <name type="scientific">Electrophorus voltai</name>
    <dbReference type="NCBI Taxonomy" id="2609070"/>
    <lineage>
        <taxon>Eukaryota</taxon>
        <taxon>Metazoa</taxon>
        <taxon>Chordata</taxon>
        <taxon>Craniata</taxon>
        <taxon>Vertebrata</taxon>
        <taxon>Euteleostomi</taxon>
        <taxon>Actinopterygii</taxon>
        <taxon>Neopterygii</taxon>
        <taxon>Teleostei</taxon>
        <taxon>Ostariophysi</taxon>
        <taxon>Gymnotiformes</taxon>
        <taxon>Gymnotoidei</taxon>
        <taxon>Gymnotidae</taxon>
        <taxon>Electrophorus</taxon>
    </lineage>
</organism>
<protein>
    <recommendedName>
        <fullName evidence="5">Reverse transcriptase domain-containing protein</fullName>
    </recommendedName>
</protein>
<name>A0AAD8ZT84_9TELE</name>
<dbReference type="Pfam" id="PF17919">
    <property type="entry name" value="RT_RNaseH_2"/>
    <property type="match status" value="1"/>
</dbReference>
<reference evidence="3" key="1">
    <citation type="submission" date="2023-03" db="EMBL/GenBank/DDBJ databases">
        <title>Electrophorus voltai genome.</title>
        <authorList>
            <person name="Bian C."/>
        </authorList>
    </citation>
    <scope>NUCLEOTIDE SEQUENCE</scope>
    <source>
        <strain evidence="3">CB-2022</strain>
        <tissue evidence="3">Muscle</tissue>
    </source>
</reference>
<dbReference type="Pfam" id="PF00078">
    <property type="entry name" value="RVT_1"/>
    <property type="match status" value="1"/>
</dbReference>
<dbReference type="InterPro" id="IPR000477">
    <property type="entry name" value="RT_dom"/>
</dbReference>
<dbReference type="EMBL" id="JAROKS010000003">
    <property type="protein sequence ID" value="KAK1804787.1"/>
    <property type="molecule type" value="Genomic_DNA"/>
</dbReference>
<sequence>MNSTFTSSGGLAQVVNRLATSPEQRATPPVTPPVQQGIKCLIATPKMYGRDPERWLPWLRVHYPHMQWTENHVTCEGKCLSHQTVSLQSTSIERPEAENNLTVPQEYSGLAQNHIYCKLEKYVFQQKEMSFLGYIIYKGSIRMQPCKTYSAEQQRLRQRPEVERSFSELKEAFSTAPVLQQPDPEKPFMVEVDASDIGVGTILSQHKTIVSDLFPFISVIINNSLSSGYVPTVFKPARLVPILKKSTLDSSSVTNYRLNQLHDPNQSGYKLAHSTEMALIAVTEKLHAAKAAKQSSVLIFLDLSAAFDTVNHNILLSVLSRLGVTRSAWRWFQSYLDGRSYQVFRCIASWMIAQHLKLNPSKTELLFIPDSSFVTCEGFDPFFRRKLPRLLNITFQNIALLGVQYTYLLYTLNPNKQ</sequence>
<dbReference type="AlphaFoldDB" id="A0AAD8ZT84"/>
<dbReference type="Proteomes" id="UP001239994">
    <property type="component" value="Unassembled WGS sequence"/>
</dbReference>
<dbReference type="InterPro" id="IPR041577">
    <property type="entry name" value="RT_RNaseH_2"/>
</dbReference>
<accession>A0AAD8ZT84</accession>
<dbReference type="InterPro" id="IPR043502">
    <property type="entry name" value="DNA/RNA_pol_sf"/>
</dbReference>
<dbReference type="PANTHER" id="PTHR33332">
    <property type="entry name" value="REVERSE TRANSCRIPTASE DOMAIN-CONTAINING PROTEIN"/>
    <property type="match status" value="1"/>
</dbReference>
<evidence type="ECO:0000313" key="3">
    <source>
        <dbReference type="EMBL" id="KAK1804787.1"/>
    </source>
</evidence>
<evidence type="ECO:0000259" key="1">
    <source>
        <dbReference type="Pfam" id="PF00078"/>
    </source>
</evidence>
<feature type="domain" description="Reverse transcriptase/retrotransposon-derived protein RNase H-like" evidence="2">
    <location>
        <begin position="161"/>
        <end position="208"/>
    </location>
</feature>
<evidence type="ECO:0008006" key="5">
    <source>
        <dbReference type="Google" id="ProtNLM"/>
    </source>
</evidence>
<evidence type="ECO:0000259" key="2">
    <source>
        <dbReference type="Pfam" id="PF17919"/>
    </source>
</evidence>
<dbReference type="SUPFAM" id="SSF56672">
    <property type="entry name" value="DNA/RNA polymerases"/>
    <property type="match status" value="1"/>
</dbReference>